<organism evidence="2">
    <name type="scientific">Shewanella frigidimarina</name>
    <dbReference type="NCBI Taxonomy" id="56812"/>
    <lineage>
        <taxon>Bacteria</taxon>
        <taxon>Pseudomonadati</taxon>
        <taxon>Pseudomonadota</taxon>
        <taxon>Gammaproteobacteria</taxon>
        <taxon>Alteromonadales</taxon>
        <taxon>Shewanellaceae</taxon>
        <taxon>Shewanella</taxon>
    </lineage>
</organism>
<protein>
    <submittedName>
        <fullName evidence="2">HNH endonuclease</fullName>
    </submittedName>
</protein>
<dbReference type="InterPro" id="IPR002711">
    <property type="entry name" value="HNH"/>
</dbReference>
<keyword evidence="2" id="KW-0255">Endonuclease</keyword>
<dbReference type="GO" id="GO:0008270">
    <property type="term" value="F:zinc ion binding"/>
    <property type="evidence" value="ECO:0007669"/>
    <property type="project" value="InterPro"/>
</dbReference>
<proteinExistence type="predicted"/>
<dbReference type="Gene3D" id="1.10.30.50">
    <property type="match status" value="1"/>
</dbReference>
<evidence type="ECO:0000259" key="1">
    <source>
        <dbReference type="Pfam" id="PF01844"/>
    </source>
</evidence>
<gene>
    <name evidence="2" type="ORF">AWJ07_01230</name>
</gene>
<dbReference type="EMBL" id="LRDC01000001">
    <property type="protein sequence ID" value="KVX03223.1"/>
    <property type="molecule type" value="Genomic_DNA"/>
</dbReference>
<dbReference type="Proteomes" id="UP000055702">
    <property type="component" value="Unassembled WGS sequence"/>
</dbReference>
<keyword evidence="2" id="KW-0540">Nuclease</keyword>
<sequence>MFNVTRTYPAPDSIDKGKYNEKDVLSALKPMFLEKCYLCERDEIQDAEVEHFVPHQSDVALKYDWENLYYSCSRCNSIKSNTHVNLLDCANNAIDVSKLISCMMPSAPSEKVTVKAISTKPTVQTKNTVTLLDKCYNLENTALRGISRESLMEQMWEHYTDLLLARQTLRKKKAAAMDKQQAEQVIAAMLDLEHPFSVFWRYYYLNDAFLMEKYSKLRAVF</sequence>
<dbReference type="Pfam" id="PF01844">
    <property type="entry name" value="HNH"/>
    <property type="match status" value="1"/>
</dbReference>
<accession>A0A106C2U5</accession>
<comment type="caution">
    <text evidence="2">The sequence shown here is derived from an EMBL/GenBank/DDBJ whole genome shotgun (WGS) entry which is preliminary data.</text>
</comment>
<keyword evidence="2" id="KW-0378">Hydrolase</keyword>
<dbReference type="GO" id="GO:0004519">
    <property type="term" value="F:endonuclease activity"/>
    <property type="evidence" value="ECO:0007669"/>
    <property type="project" value="UniProtKB-KW"/>
</dbReference>
<feature type="domain" description="HNH" evidence="1">
    <location>
        <begin position="36"/>
        <end position="81"/>
    </location>
</feature>
<dbReference type="RefSeq" id="WP_059743756.1">
    <property type="nucleotide sequence ID" value="NZ_LRDC01000001.1"/>
</dbReference>
<dbReference type="AlphaFoldDB" id="A0A106C2U5"/>
<name>A0A106C2U5_SHEFR</name>
<evidence type="ECO:0000313" key="2">
    <source>
        <dbReference type="EMBL" id="KVX03223.1"/>
    </source>
</evidence>
<reference evidence="2 3" key="1">
    <citation type="submission" date="2016-01" db="EMBL/GenBank/DDBJ databases">
        <title>Draft genome of the antarctic isolate Shewanella frigidimarina Ag06-30.</title>
        <authorList>
            <person name="Parmeciano Di Noto G."/>
            <person name="Vazquez S."/>
            <person name="Mac Cormack W."/>
            <person name="Iriarte A."/>
            <person name="Quiroga C."/>
        </authorList>
    </citation>
    <scope>NUCLEOTIDE SEQUENCE [LARGE SCALE GENOMIC DNA]</scope>
    <source>
        <strain evidence="2 3">Ag06-30</strain>
    </source>
</reference>
<evidence type="ECO:0000313" key="3">
    <source>
        <dbReference type="Proteomes" id="UP000055702"/>
    </source>
</evidence>
<dbReference type="GO" id="GO:0003676">
    <property type="term" value="F:nucleic acid binding"/>
    <property type="evidence" value="ECO:0007669"/>
    <property type="project" value="InterPro"/>
</dbReference>